<reference evidence="2" key="1">
    <citation type="submission" date="2022-06" db="EMBL/GenBank/DDBJ databases">
        <title>Uncovering the hologenomic basis of an extraordinary plant invasion.</title>
        <authorList>
            <person name="Bieker V.C."/>
            <person name="Martin M.D."/>
            <person name="Gilbert T."/>
            <person name="Hodgins K."/>
            <person name="Battlay P."/>
            <person name="Petersen B."/>
            <person name="Wilson J."/>
        </authorList>
    </citation>
    <scope>NUCLEOTIDE SEQUENCE</scope>
    <source>
        <strain evidence="2">AA19_3_7</strain>
        <tissue evidence="2">Leaf</tissue>
    </source>
</reference>
<comment type="caution">
    <text evidence="2">The sequence shown here is derived from an EMBL/GenBank/DDBJ whole genome shotgun (WGS) entry which is preliminary data.</text>
</comment>
<dbReference type="PROSITE" id="PS51126">
    <property type="entry name" value="DILUTE"/>
    <property type="match status" value="1"/>
</dbReference>
<evidence type="ECO:0000313" key="3">
    <source>
        <dbReference type="Proteomes" id="UP001206925"/>
    </source>
</evidence>
<feature type="domain" description="Dilute" evidence="1">
    <location>
        <begin position="46"/>
        <end position="350"/>
    </location>
</feature>
<sequence>ELVDNLMQVATQDLGFSQGKPVATYVIYKSLLHSKAFEPDITTIFDRIVQMMGSAIEKSEEIKHMAYWLSVTSTLLFLVQKTLSPSAAKPQPSTSLFGRMTQGFRSTSIISIVCHVEVKYPALLFKKQLAAYVEKLYGFIRNDLKRDMSQLLATCIQAPITSDGKVFPVEFWESIIERLDDLLDTLKERNVPLIIIQKIFVQVFSFTNVQLFNSLLLHKECCTFQNGAYLKAGLDQLEVWCSKATTEVTKQKSKISYDEFTTKLCPVLSVQQLYRLSTFYSNKKDDTDSVSPDLKSKLKSLVSEDSGDPDSDSYLLDDTSGLAFPIDEIRKSVDEKDFSNMKPSPELLEKPEFQFLAE</sequence>
<organism evidence="2 3">
    <name type="scientific">Ambrosia artemisiifolia</name>
    <name type="common">Common ragweed</name>
    <dbReference type="NCBI Taxonomy" id="4212"/>
    <lineage>
        <taxon>Eukaryota</taxon>
        <taxon>Viridiplantae</taxon>
        <taxon>Streptophyta</taxon>
        <taxon>Embryophyta</taxon>
        <taxon>Tracheophyta</taxon>
        <taxon>Spermatophyta</taxon>
        <taxon>Magnoliopsida</taxon>
        <taxon>eudicotyledons</taxon>
        <taxon>Gunneridae</taxon>
        <taxon>Pentapetalae</taxon>
        <taxon>asterids</taxon>
        <taxon>campanulids</taxon>
        <taxon>Asterales</taxon>
        <taxon>Asteraceae</taxon>
        <taxon>Asteroideae</taxon>
        <taxon>Heliantheae alliance</taxon>
        <taxon>Heliantheae</taxon>
        <taxon>Ambrosia</taxon>
    </lineage>
</organism>
<protein>
    <recommendedName>
        <fullName evidence="1">Dilute domain-containing protein</fullName>
    </recommendedName>
</protein>
<gene>
    <name evidence="2" type="ORF">M8C21_006224</name>
</gene>
<dbReference type="EMBL" id="JAMZMK010008530">
    <property type="protein sequence ID" value="KAI7740048.1"/>
    <property type="molecule type" value="Genomic_DNA"/>
</dbReference>
<dbReference type="InterPro" id="IPR052072">
    <property type="entry name" value="Vascular_dev_regulator"/>
</dbReference>
<dbReference type="PANTHER" id="PTHR16027">
    <property type="entry name" value="DILUTE DOMAIN-CONTAINING PROTEIN YPR089W"/>
    <property type="match status" value="1"/>
</dbReference>
<proteinExistence type="predicted"/>
<feature type="non-terminal residue" evidence="2">
    <location>
        <position position="358"/>
    </location>
</feature>
<accession>A0AAD5CEG9</accession>
<dbReference type="AlphaFoldDB" id="A0AAD5CEG9"/>
<evidence type="ECO:0000259" key="1">
    <source>
        <dbReference type="PROSITE" id="PS51126"/>
    </source>
</evidence>
<dbReference type="PANTHER" id="PTHR16027:SF6">
    <property type="entry name" value="DILUTE DOMAIN-CONTAINING PROTEIN"/>
    <property type="match status" value="1"/>
</dbReference>
<evidence type="ECO:0000313" key="2">
    <source>
        <dbReference type="EMBL" id="KAI7740048.1"/>
    </source>
</evidence>
<name>A0AAD5CEG9_AMBAR</name>
<dbReference type="SMART" id="SM01132">
    <property type="entry name" value="DIL"/>
    <property type="match status" value="1"/>
</dbReference>
<dbReference type="Pfam" id="PF01843">
    <property type="entry name" value="DIL"/>
    <property type="match status" value="1"/>
</dbReference>
<dbReference type="InterPro" id="IPR002710">
    <property type="entry name" value="Dilute_dom"/>
</dbReference>
<dbReference type="Proteomes" id="UP001206925">
    <property type="component" value="Unassembled WGS sequence"/>
</dbReference>
<keyword evidence="3" id="KW-1185">Reference proteome</keyword>